<dbReference type="RefSeq" id="XP_013787965.1">
    <property type="nucleotide sequence ID" value="XM_013932511.2"/>
</dbReference>
<feature type="DNA-binding region" description="Homeobox" evidence="5">
    <location>
        <begin position="146"/>
        <end position="205"/>
    </location>
</feature>
<evidence type="ECO:0000256" key="7">
    <source>
        <dbReference type="SAM" id="MobiDB-lite"/>
    </source>
</evidence>
<evidence type="ECO:0000256" key="5">
    <source>
        <dbReference type="PROSITE-ProRule" id="PRU00108"/>
    </source>
</evidence>
<gene>
    <name evidence="10" type="primary">LOC106471886</name>
</gene>
<evidence type="ECO:0000313" key="9">
    <source>
        <dbReference type="Proteomes" id="UP000694941"/>
    </source>
</evidence>
<keyword evidence="9" id="KW-1185">Reference proteome</keyword>
<keyword evidence="2 5" id="KW-0238">DNA-binding</keyword>
<dbReference type="Proteomes" id="UP000694941">
    <property type="component" value="Unplaced"/>
</dbReference>
<dbReference type="InterPro" id="IPR020479">
    <property type="entry name" value="HD_metazoa"/>
</dbReference>
<dbReference type="Gene3D" id="1.10.10.60">
    <property type="entry name" value="Homeodomain-like"/>
    <property type="match status" value="1"/>
</dbReference>
<proteinExistence type="predicted"/>
<evidence type="ECO:0000259" key="8">
    <source>
        <dbReference type="PROSITE" id="PS50071"/>
    </source>
</evidence>
<protein>
    <submittedName>
        <fullName evidence="10">Homeobox protein HMX3-like</fullName>
    </submittedName>
</protein>
<feature type="domain" description="Homeobox" evidence="8">
    <location>
        <begin position="144"/>
        <end position="204"/>
    </location>
</feature>
<keyword evidence="4 5" id="KW-0539">Nucleus</keyword>
<dbReference type="SMART" id="SM00389">
    <property type="entry name" value="HOX"/>
    <property type="match status" value="1"/>
</dbReference>
<feature type="region of interest" description="Disordered" evidence="7">
    <location>
        <begin position="95"/>
        <end position="142"/>
    </location>
</feature>
<dbReference type="PANTHER" id="PTHR24339:SF67">
    <property type="entry name" value="GNOT1 HOMEODOMAIN PROTEIN-RELATED"/>
    <property type="match status" value="1"/>
</dbReference>
<dbReference type="PANTHER" id="PTHR24339">
    <property type="entry name" value="HOMEOBOX PROTEIN EMX-RELATED"/>
    <property type="match status" value="1"/>
</dbReference>
<comment type="subcellular location">
    <subcellularLocation>
        <location evidence="1 5 6">Nucleus</location>
    </subcellularLocation>
</comment>
<evidence type="ECO:0000313" key="10">
    <source>
        <dbReference type="RefSeq" id="XP_013787965.1"/>
    </source>
</evidence>
<reference evidence="10" key="1">
    <citation type="submission" date="2025-08" db="UniProtKB">
        <authorList>
            <consortium name="RefSeq"/>
        </authorList>
    </citation>
    <scope>IDENTIFICATION</scope>
    <source>
        <tissue evidence="10">Muscle</tissue>
    </source>
</reference>
<evidence type="ECO:0000256" key="1">
    <source>
        <dbReference type="ARBA" id="ARBA00004123"/>
    </source>
</evidence>
<name>A0ABM1BSS9_LIMPO</name>
<accession>A0ABM1BSS9</accession>
<dbReference type="InterPro" id="IPR009057">
    <property type="entry name" value="Homeodomain-like_sf"/>
</dbReference>
<evidence type="ECO:0000256" key="2">
    <source>
        <dbReference type="ARBA" id="ARBA00023125"/>
    </source>
</evidence>
<evidence type="ECO:0000256" key="6">
    <source>
        <dbReference type="RuleBase" id="RU000682"/>
    </source>
</evidence>
<dbReference type="SUPFAM" id="SSF46689">
    <property type="entry name" value="Homeodomain-like"/>
    <property type="match status" value="1"/>
</dbReference>
<keyword evidence="3 5" id="KW-0371">Homeobox</keyword>
<dbReference type="PRINTS" id="PR00024">
    <property type="entry name" value="HOMEOBOX"/>
</dbReference>
<organism evidence="9 10">
    <name type="scientific">Limulus polyphemus</name>
    <name type="common">Atlantic horseshoe crab</name>
    <dbReference type="NCBI Taxonomy" id="6850"/>
    <lineage>
        <taxon>Eukaryota</taxon>
        <taxon>Metazoa</taxon>
        <taxon>Ecdysozoa</taxon>
        <taxon>Arthropoda</taxon>
        <taxon>Chelicerata</taxon>
        <taxon>Merostomata</taxon>
        <taxon>Xiphosura</taxon>
        <taxon>Limulidae</taxon>
        <taxon>Limulus</taxon>
    </lineage>
</organism>
<dbReference type="GeneID" id="106471886"/>
<dbReference type="PROSITE" id="PS50071">
    <property type="entry name" value="HOMEOBOX_2"/>
    <property type="match status" value="1"/>
</dbReference>
<dbReference type="CDD" id="cd00086">
    <property type="entry name" value="homeodomain"/>
    <property type="match status" value="1"/>
</dbReference>
<sequence>MLPFPYTFSWPAYFGVTSAAPLSPVSPPVLVNVPGIRHFTTALSQNKNHDKKPSFTIEAILGLSSDGSRPKQPSLAGPVRVTRHERLEGTTPYSTNTEAARIKTSKPDVGKTHRAKTGSAKQPFANPMEHETDSAGSIRPKPACKAKRVRTIFTAEQLDRLETEFERQQYMVGPERLQLASALNLTEAQVKVWFQNRRIKWRKQHFDAQHAKLTRLRQEASLDRNTDTEDSMETINTNFLGACSDQISDTNVHQ</sequence>
<dbReference type="InterPro" id="IPR017970">
    <property type="entry name" value="Homeobox_CS"/>
</dbReference>
<dbReference type="InterPro" id="IPR001356">
    <property type="entry name" value="HD"/>
</dbReference>
<dbReference type="Pfam" id="PF00046">
    <property type="entry name" value="Homeodomain"/>
    <property type="match status" value="1"/>
</dbReference>
<evidence type="ECO:0000256" key="3">
    <source>
        <dbReference type="ARBA" id="ARBA00023155"/>
    </source>
</evidence>
<dbReference type="InterPro" id="IPR050877">
    <property type="entry name" value="EMX-VAX-Noto_Homeobox_TFs"/>
</dbReference>
<dbReference type="PROSITE" id="PS00027">
    <property type="entry name" value="HOMEOBOX_1"/>
    <property type="match status" value="1"/>
</dbReference>
<evidence type="ECO:0000256" key="4">
    <source>
        <dbReference type="ARBA" id="ARBA00023242"/>
    </source>
</evidence>